<feature type="compositionally biased region" description="Polar residues" evidence="1">
    <location>
        <begin position="79"/>
        <end position="101"/>
    </location>
</feature>
<comment type="caution">
    <text evidence="2">The sequence shown here is derived from an EMBL/GenBank/DDBJ whole genome shotgun (WGS) entry which is preliminary data.</text>
</comment>
<accession>A0AAD7FPM5</accession>
<proteinExistence type="predicted"/>
<feature type="compositionally biased region" description="Low complexity" evidence="1">
    <location>
        <begin position="52"/>
        <end position="77"/>
    </location>
</feature>
<evidence type="ECO:0000313" key="2">
    <source>
        <dbReference type="EMBL" id="KAJ7636403.1"/>
    </source>
</evidence>
<feature type="compositionally biased region" description="Low complexity" evidence="1">
    <location>
        <begin position="118"/>
        <end position="135"/>
    </location>
</feature>
<dbReference type="AlphaFoldDB" id="A0AAD7FPM5"/>
<sequence>MSVYDHSPEAQYRWMATQNRVSNWVNGTPSMPSQYRNPFTPSSHSGSERKSPPSSSSSRRHTPTSNSNSRRSRPASGTRAPSSSGSYTPTVYPSDSISQAGSPYRAPSQPRRPSSNLSGSAHRSSHGSGRYISSSTDSSGRRTYIVQPPPATHQGMIIFPRRGKPPSVVYY</sequence>
<evidence type="ECO:0000313" key="3">
    <source>
        <dbReference type="Proteomes" id="UP001221142"/>
    </source>
</evidence>
<reference evidence="2" key="1">
    <citation type="submission" date="2023-03" db="EMBL/GenBank/DDBJ databases">
        <title>Massive genome expansion in bonnet fungi (Mycena s.s.) driven by repeated elements and novel gene families across ecological guilds.</title>
        <authorList>
            <consortium name="Lawrence Berkeley National Laboratory"/>
            <person name="Harder C.B."/>
            <person name="Miyauchi S."/>
            <person name="Viragh M."/>
            <person name="Kuo A."/>
            <person name="Thoen E."/>
            <person name="Andreopoulos B."/>
            <person name="Lu D."/>
            <person name="Skrede I."/>
            <person name="Drula E."/>
            <person name="Henrissat B."/>
            <person name="Morin E."/>
            <person name="Kohler A."/>
            <person name="Barry K."/>
            <person name="LaButti K."/>
            <person name="Morin E."/>
            <person name="Salamov A."/>
            <person name="Lipzen A."/>
            <person name="Mereny Z."/>
            <person name="Hegedus B."/>
            <person name="Baldrian P."/>
            <person name="Stursova M."/>
            <person name="Weitz H."/>
            <person name="Taylor A."/>
            <person name="Grigoriev I.V."/>
            <person name="Nagy L.G."/>
            <person name="Martin F."/>
            <person name="Kauserud H."/>
        </authorList>
    </citation>
    <scope>NUCLEOTIDE SEQUENCE</scope>
    <source>
        <strain evidence="2">9284</strain>
    </source>
</reference>
<gene>
    <name evidence="2" type="ORF">FB45DRAFT_906571</name>
</gene>
<dbReference type="Proteomes" id="UP001221142">
    <property type="component" value="Unassembled WGS sequence"/>
</dbReference>
<name>A0AAD7FPM5_9AGAR</name>
<organism evidence="2 3">
    <name type="scientific">Roridomyces roridus</name>
    <dbReference type="NCBI Taxonomy" id="1738132"/>
    <lineage>
        <taxon>Eukaryota</taxon>
        <taxon>Fungi</taxon>
        <taxon>Dikarya</taxon>
        <taxon>Basidiomycota</taxon>
        <taxon>Agaricomycotina</taxon>
        <taxon>Agaricomycetes</taxon>
        <taxon>Agaricomycetidae</taxon>
        <taxon>Agaricales</taxon>
        <taxon>Marasmiineae</taxon>
        <taxon>Mycenaceae</taxon>
        <taxon>Roridomyces</taxon>
    </lineage>
</organism>
<evidence type="ECO:0000256" key="1">
    <source>
        <dbReference type="SAM" id="MobiDB-lite"/>
    </source>
</evidence>
<feature type="region of interest" description="Disordered" evidence="1">
    <location>
        <begin position="25"/>
        <end position="171"/>
    </location>
</feature>
<dbReference type="EMBL" id="JARKIF010000006">
    <property type="protein sequence ID" value="KAJ7636403.1"/>
    <property type="molecule type" value="Genomic_DNA"/>
</dbReference>
<feature type="compositionally biased region" description="Polar residues" evidence="1">
    <location>
        <begin position="25"/>
        <end position="40"/>
    </location>
</feature>
<keyword evidence="3" id="KW-1185">Reference proteome</keyword>
<protein>
    <submittedName>
        <fullName evidence="2">Uncharacterized protein</fullName>
    </submittedName>
</protein>